<feature type="region of interest" description="Disordered" evidence="1">
    <location>
        <begin position="1"/>
        <end position="56"/>
    </location>
</feature>
<accession>A0ABS5AF88</accession>
<proteinExistence type="predicted"/>
<dbReference type="EMBL" id="JAGIOO010000001">
    <property type="protein sequence ID" value="MBP2475243.1"/>
    <property type="molecule type" value="Genomic_DNA"/>
</dbReference>
<keyword evidence="2" id="KW-0812">Transmembrane</keyword>
<evidence type="ECO:0000256" key="2">
    <source>
        <dbReference type="SAM" id="Phobius"/>
    </source>
</evidence>
<reference evidence="3 4" key="1">
    <citation type="submission" date="2021-03" db="EMBL/GenBank/DDBJ databases">
        <title>Sequencing the genomes of 1000 actinobacteria strains.</title>
        <authorList>
            <person name="Klenk H.-P."/>
        </authorList>
    </citation>
    <scope>NUCLEOTIDE SEQUENCE [LARGE SCALE GENOMIC DNA]</scope>
    <source>
        <strain evidence="3 4">DSM 44580</strain>
    </source>
</reference>
<dbReference type="RefSeq" id="WP_086782826.1">
    <property type="nucleotide sequence ID" value="NZ_JAGIOO010000001.1"/>
</dbReference>
<evidence type="ECO:0000256" key="1">
    <source>
        <dbReference type="SAM" id="MobiDB-lite"/>
    </source>
</evidence>
<organism evidence="3 4">
    <name type="scientific">Crossiella equi</name>
    <dbReference type="NCBI Taxonomy" id="130796"/>
    <lineage>
        <taxon>Bacteria</taxon>
        <taxon>Bacillati</taxon>
        <taxon>Actinomycetota</taxon>
        <taxon>Actinomycetes</taxon>
        <taxon>Pseudonocardiales</taxon>
        <taxon>Pseudonocardiaceae</taxon>
        <taxon>Crossiella</taxon>
    </lineage>
</organism>
<dbReference type="Proteomes" id="UP001519363">
    <property type="component" value="Unassembled WGS sequence"/>
</dbReference>
<evidence type="ECO:0000313" key="4">
    <source>
        <dbReference type="Proteomes" id="UP001519363"/>
    </source>
</evidence>
<protein>
    <submittedName>
        <fullName evidence="3">Uncharacterized protein</fullName>
    </submittedName>
</protein>
<keyword evidence="4" id="KW-1185">Reference proteome</keyword>
<sequence>MAQDALFGRDGTQAPQPPDPLADPLVGPAMPSALTSDPEPANVPLPRVDLPGLPGDPEQVRAAIEAALSLDGPTAAPAYQQATPFHQQVEPVRRRRFVPKAKPQLPRFARPVDQEPAVPEVRHRAAPAIGIAPATLGFVVLVVVVVVVVLAFLSSLFTWFGGIFG</sequence>
<name>A0ABS5AF88_9PSEU</name>
<keyword evidence="2" id="KW-1133">Transmembrane helix</keyword>
<gene>
    <name evidence="3" type="ORF">JOF53_004115</name>
</gene>
<feature type="transmembrane region" description="Helical" evidence="2">
    <location>
        <begin position="131"/>
        <end position="160"/>
    </location>
</feature>
<comment type="caution">
    <text evidence="3">The sequence shown here is derived from an EMBL/GenBank/DDBJ whole genome shotgun (WGS) entry which is preliminary data.</text>
</comment>
<keyword evidence="2" id="KW-0472">Membrane</keyword>
<evidence type="ECO:0000313" key="3">
    <source>
        <dbReference type="EMBL" id="MBP2475243.1"/>
    </source>
</evidence>